<dbReference type="OrthoDB" id="9815923at2"/>
<dbReference type="CDD" id="cd02511">
    <property type="entry name" value="Beta4Glucosyltransferase"/>
    <property type="match status" value="1"/>
</dbReference>
<dbReference type="AlphaFoldDB" id="A0A1I0R2Z9"/>
<keyword evidence="4" id="KW-1185">Reference proteome</keyword>
<name>A0A1I0R2Z9_9FIRM</name>
<dbReference type="RefSeq" id="WP_092455138.1">
    <property type="nucleotide sequence ID" value="NZ_FOJI01000011.1"/>
</dbReference>
<gene>
    <name evidence="3" type="ORF">SAMN05421659_11193</name>
</gene>
<dbReference type="SUPFAM" id="SSF53448">
    <property type="entry name" value="Nucleotide-diphospho-sugar transferases"/>
    <property type="match status" value="1"/>
</dbReference>
<organism evidence="3 4">
    <name type="scientific">[Clostridium] fimetarium</name>
    <dbReference type="NCBI Taxonomy" id="99656"/>
    <lineage>
        <taxon>Bacteria</taxon>
        <taxon>Bacillati</taxon>
        <taxon>Bacillota</taxon>
        <taxon>Clostridia</taxon>
        <taxon>Lachnospirales</taxon>
        <taxon>Lachnospiraceae</taxon>
    </lineage>
</organism>
<dbReference type="InterPro" id="IPR019734">
    <property type="entry name" value="TPR_rpt"/>
</dbReference>
<dbReference type="EMBL" id="FOJI01000011">
    <property type="protein sequence ID" value="SEW34631.1"/>
    <property type="molecule type" value="Genomic_DNA"/>
</dbReference>
<dbReference type="Gene3D" id="3.90.550.10">
    <property type="entry name" value="Spore Coat Polysaccharide Biosynthesis Protein SpsA, Chain A"/>
    <property type="match status" value="1"/>
</dbReference>
<dbReference type="STRING" id="99656.SAMN05421659_11193"/>
<dbReference type="InterPro" id="IPR029044">
    <property type="entry name" value="Nucleotide-diphossugar_trans"/>
</dbReference>
<dbReference type="SUPFAM" id="SSF81901">
    <property type="entry name" value="HCP-like"/>
    <property type="match status" value="1"/>
</dbReference>
<proteinExistence type="predicted"/>
<evidence type="ECO:0000313" key="3">
    <source>
        <dbReference type="EMBL" id="SEW34631.1"/>
    </source>
</evidence>
<dbReference type="PANTHER" id="PTHR43630">
    <property type="entry name" value="POLY-BETA-1,6-N-ACETYL-D-GLUCOSAMINE SYNTHASE"/>
    <property type="match status" value="1"/>
</dbReference>
<dbReference type="InterPro" id="IPR001173">
    <property type="entry name" value="Glyco_trans_2-like"/>
</dbReference>
<dbReference type="PROSITE" id="PS50005">
    <property type="entry name" value="TPR"/>
    <property type="match status" value="1"/>
</dbReference>
<dbReference type="Pfam" id="PF00535">
    <property type="entry name" value="Glycos_transf_2"/>
    <property type="match status" value="1"/>
</dbReference>
<dbReference type="Proteomes" id="UP000199701">
    <property type="component" value="Unassembled WGS sequence"/>
</dbReference>
<sequence length="354" mass="41362">MISISLCMIIKNEGKVLSRCLDSIKDLMDEIIIIDTGSTDNTKAIASNYTDKIYDFEWIDDFSAARNYSFSKATKDYIYVADADEVIDAINHRRFQQLKELILPEIDIVQMKYVTSADFNTVYNFQKEYRPKLFKRVRSFKWISPIHETVQIDPIVYDSDIEILHLPQTTNTKRDFSTFIKALNNGYKLEKYVLIMFCKELFISGENEDFIAVKDFFTTILLNENRTEDERKNIACVLARVYRLYGNYNEFFKLCLKDMANNPCAEICMELGEYFYSLGDFEEAVIWYINAANETPSIIDIHSSGDLPLRRLSDCFKELAKLVSTHKDNELYDIYTSNGKKYEKAAREWELPVE</sequence>
<reference evidence="3 4" key="1">
    <citation type="submission" date="2016-10" db="EMBL/GenBank/DDBJ databases">
        <authorList>
            <person name="de Groot N.N."/>
        </authorList>
    </citation>
    <scope>NUCLEOTIDE SEQUENCE [LARGE SCALE GENOMIC DNA]</scope>
    <source>
        <strain evidence="3 4">DSM 9179</strain>
    </source>
</reference>
<evidence type="ECO:0000256" key="1">
    <source>
        <dbReference type="PROSITE-ProRule" id="PRU00339"/>
    </source>
</evidence>
<keyword evidence="1" id="KW-0802">TPR repeat</keyword>
<evidence type="ECO:0000259" key="2">
    <source>
        <dbReference type="Pfam" id="PF00535"/>
    </source>
</evidence>
<feature type="domain" description="Glycosyltransferase 2-like" evidence="2">
    <location>
        <begin position="5"/>
        <end position="140"/>
    </location>
</feature>
<evidence type="ECO:0000313" key="4">
    <source>
        <dbReference type="Proteomes" id="UP000199701"/>
    </source>
</evidence>
<dbReference type="PANTHER" id="PTHR43630:SF2">
    <property type="entry name" value="GLYCOSYLTRANSFERASE"/>
    <property type="match status" value="1"/>
</dbReference>
<keyword evidence="3" id="KW-0808">Transferase</keyword>
<accession>A0A1I0R2Z9</accession>
<dbReference type="GO" id="GO:0016740">
    <property type="term" value="F:transferase activity"/>
    <property type="evidence" value="ECO:0007669"/>
    <property type="project" value="UniProtKB-KW"/>
</dbReference>
<feature type="repeat" description="TPR" evidence="1">
    <location>
        <begin position="265"/>
        <end position="298"/>
    </location>
</feature>
<protein>
    <submittedName>
        <fullName evidence="3">Glycosyl transferase family 2</fullName>
    </submittedName>
</protein>